<name>A0ABQ5CVT1_9ASTR</name>
<comment type="caution">
    <text evidence="1">The sequence shown here is derived from an EMBL/GenBank/DDBJ whole genome shotgun (WGS) entry which is preliminary data.</text>
</comment>
<accession>A0ABQ5CVT1</accession>
<keyword evidence="1" id="KW-0808">Transferase</keyword>
<dbReference type="InterPro" id="IPR011009">
    <property type="entry name" value="Kinase-like_dom_sf"/>
</dbReference>
<gene>
    <name evidence="1" type="ORF">Tco_0911095</name>
</gene>
<organism evidence="1 2">
    <name type="scientific">Tanacetum coccineum</name>
    <dbReference type="NCBI Taxonomy" id="301880"/>
    <lineage>
        <taxon>Eukaryota</taxon>
        <taxon>Viridiplantae</taxon>
        <taxon>Streptophyta</taxon>
        <taxon>Embryophyta</taxon>
        <taxon>Tracheophyta</taxon>
        <taxon>Spermatophyta</taxon>
        <taxon>Magnoliopsida</taxon>
        <taxon>eudicotyledons</taxon>
        <taxon>Gunneridae</taxon>
        <taxon>Pentapetalae</taxon>
        <taxon>asterids</taxon>
        <taxon>campanulids</taxon>
        <taxon>Asterales</taxon>
        <taxon>Asteraceae</taxon>
        <taxon>Asteroideae</taxon>
        <taxon>Anthemideae</taxon>
        <taxon>Anthemidinae</taxon>
        <taxon>Tanacetum</taxon>
    </lineage>
</organism>
<evidence type="ECO:0000313" key="2">
    <source>
        <dbReference type="Proteomes" id="UP001151760"/>
    </source>
</evidence>
<dbReference type="SUPFAM" id="SSF56112">
    <property type="entry name" value="Protein kinase-like (PK-like)"/>
    <property type="match status" value="1"/>
</dbReference>
<keyword evidence="2" id="KW-1185">Reference proteome</keyword>
<reference evidence="1" key="2">
    <citation type="submission" date="2022-01" db="EMBL/GenBank/DDBJ databases">
        <authorList>
            <person name="Yamashiro T."/>
            <person name="Shiraishi A."/>
            <person name="Satake H."/>
            <person name="Nakayama K."/>
        </authorList>
    </citation>
    <scope>NUCLEOTIDE SEQUENCE</scope>
</reference>
<proteinExistence type="predicted"/>
<protein>
    <submittedName>
        <fullName evidence="1">Probable serine/threonine-protein kinase PBL19</fullName>
    </submittedName>
</protein>
<reference evidence="1" key="1">
    <citation type="journal article" date="2022" name="Int. J. Mol. Sci.">
        <title>Draft Genome of Tanacetum Coccineum: Genomic Comparison of Closely Related Tanacetum-Family Plants.</title>
        <authorList>
            <person name="Yamashiro T."/>
            <person name="Shiraishi A."/>
            <person name="Nakayama K."/>
            <person name="Satake H."/>
        </authorList>
    </citation>
    <scope>NUCLEOTIDE SEQUENCE</scope>
</reference>
<dbReference type="Proteomes" id="UP001151760">
    <property type="component" value="Unassembled WGS sequence"/>
</dbReference>
<dbReference type="GO" id="GO:0016301">
    <property type="term" value="F:kinase activity"/>
    <property type="evidence" value="ECO:0007669"/>
    <property type="project" value="UniProtKB-KW"/>
</dbReference>
<sequence length="123" mass="13961">MQKIKDEWDAKAIALKKKKTRLLLENSEQERDIVVKSNQVIFPDFQSSNVLLDNFSAKLSDFGFAREGPQLMTGQYPQWVVSCHLVILGSIIDGAQLLDGTRFHLLFLSQETLECSLLFLSLC</sequence>
<evidence type="ECO:0000313" key="1">
    <source>
        <dbReference type="EMBL" id="GJT30820.1"/>
    </source>
</evidence>
<dbReference type="EMBL" id="BQNB010014656">
    <property type="protein sequence ID" value="GJT30820.1"/>
    <property type="molecule type" value="Genomic_DNA"/>
</dbReference>
<keyword evidence="1" id="KW-0418">Kinase</keyword>
<dbReference type="Gene3D" id="1.10.510.10">
    <property type="entry name" value="Transferase(Phosphotransferase) domain 1"/>
    <property type="match status" value="1"/>
</dbReference>